<gene>
    <name evidence="2" type="ORF">PDPUS_2_00125</name>
</gene>
<name>A0AAD1FQL8_PHODP</name>
<feature type="domain" description="TnsA endonuclease N-terminal" evidence="1">
    <location>
        <begin position="44"/>
        <end position="118"/>
    </location>
</feature>
<protein>
    <recommendedName>
        <fullName evidence="1">TnsA endonuclease N-terminal domain-containing protein</fullName>
    </recommendedName>
</protein>
<proteinExistence type="predicted"/>
<evidence type="ECO:0000313" key="2">
    <source>
        <dbReference type="EMBL" id="BAX54711.1"/>
    </source>
</evidence>
<dbReference type="AlphaFoldDB" id="A0AAD1FQL8"/>
<sequence>MYRRKIKKSSVKHIHKFVSTKMNQALTVESKLEFDACFYFEYSNDVSSFIAQPEGFYYSYQDTQCPYTPDFLICYQGQDRYIEIKPTKKAQSEDFIFRFKAKQEKADQLNIPLYLVTEKQIHTQPIFDNLKLLQRYNSPSHLTSVHDAILIAVDKNNSIFINDLNELLDISLSVLTQSVIELLLLGKLEVDLLSCDLSNNHLIHSKNTGKNYSLPIFFNEFQFLTTLTAILKNQSVIVFLMT</sequence>
<dbReference type="EMBL" id="AP018046">
    <property type="protein sequence ID" value="BAX54711.1"/>
    <property type="molecule type" value="Genomic_DNA"/>
</dbReference>
<evidence type="ECO:0000259" key="1">
    <source>
        <dbReference type="Pfam" id="PF08722"/>
    </source>
</evidence>
<accession>A0AAD1FQL8</accession>
<evidence type="ECO:0000313" key="3">
    <source>
        <dbReference type="Proteomes" id="UP000218676"/>
    </source>
</evidence>
<dbReference type="Proteomes" id="UP000218676">
    <property type="component" value="Chromosome 2"/>
</dbReference>
<dbReference type="Pfam" id="PF08722">
    <property type="entry name" value="Tn7_TnsA-like_N"/>
    <property type="match status" value="1"/>
</dbReference>
<dbReference type="InterPro" id="IPR014833">
    <property type="entry name" value="TnsA_N"/>
</dbReference>
<dbReference type="Gene3D" id="3.40.1350.10">
    <property type="match status" value="1"/>
</dbReference>
<reference evidence="3" key="1">
    <citation type="submission" date="2017-05" db="EMBL/GenBank/DDBJ databases">
        <title>Whole genome sequence of fish pathogenic bacteria, Photobacterium damselae subsp. piscicida, strain 91-197, isolated from hybrid striped bass (Morone sp.) in USA.</title>
        <authorList>
            <person name="Teru Y."/>
            <person name="Hikima J."/>
            <person name="Kono T."/>
            <person name="Sakai M."/>
            <person name="Takano T."/>
            <person name="Hawke J.P."/>
            <person name="Takeyama H."/>
            <person name="Aoki T."/>
        </authorList>
    </citation>
    <scope>NUCLEOTIDE SEQUENCE [LARGE SCALE GENOMIC DNA]</scope>
    <source>
        <strain evidence="3">91-197</strain>
    </source>
</reference>
<dbReference type="InterPro" id="IPR011856">
    <property type="entry name" value="tRNA_endonuc-like_dom_sf"/>
</dbReference>
<organism evidence="2 3">
    <name type="scientific">Photobacterium damsela subsp. piscicida</name>
    <name type="common">Pasteurella piscicida</name>
    <dbReference type="NCBI Taxonomy" id="38294"/>
    <lineage>
        <taxon>Bacteria</taxon>
        <taxon>Pseudomonadati</taxon>
        <taxon>Pseudomonadota</taxon>
        <taxon>Gammaproteobacteria</taxon>
        <taxon>Vibrionales</taxon>
        <taxon>Vibrionaceae</taxon>
        <taxon>Photobacterium</taxon>
    </lineage>
</organism>
<dbReference type="GO" id="GO:0003676">
    <property type="term" value="F:nucleic acid binding"/>
    <property type="evidence" value="ECO:0007669"/>
    <property type="project" value="InterPro"/>
</dbReference>